<dbReference type="InterPro" id="IPR002110">
    <property type="entry name" value="Ankyrin_rpt"/>
</dbReference>
<dbReference type="EMBL" id="JH993000">
    <property type="protein sequence ID" value="EKX45180.1"/>
    <property type="molecule type" value="Genomic_DNA"/>
</dbReference>
<accession>L1JAR1</accession>
<dbReference type="PaxDb" id="55529-EKX45180"/>
<dbReference type="GeneID" id="17301883"/>
<evidence type="ECO:0000256" key="1">
    <source>
        <dbReference type="ARBA" id="ARBA00022737"/>
    </source>
</evidence>
<keyword evidence="2 3" id="KW-0040">ANK repeat</keyword>
<reference evidence="5" key="3">
    <citation type="submission" date="2015-06" db="UniProtKB">
        <authorList>
            <consortium name="EnsemblProtists"/>
        </authorList>
    </citation>
    <scope>IDENTIFICATION</scope>
</reference>
<evidence type="ECO:0000313" key="5">
    <source>
        <dbReference type="EnsemblProtists" id="EKX45180"/>
    </source>
</evidence>
<dbReference type="Pfam" id="PF12796">
    <property type="entry name" value="Ank_2"/>
    <property type="match status" value="1"/>
</dbReference>
<dbReference type="HOGENOM" id="CLU_000134_45_9_1"/>
<evidence type="ECO:0000256" key="2">
    <source>
        <dbReference type="ARBA" id="ARBA00023043"/>
    </source>
</evidence>
<evidence type="ECO:0000256" key="3">
    <source>
        <dbReference type="PROSITE-ProRule" id="PRU00023"/>
    </source>
</evidence>
<reference evidence="4 6" key="1">
    <citation type="journal article" date="2012" name="Nature">
        <title>Algal genomes reveal evolutionary mosaicism and the fate of nucleomorphs.</title>
        <authorList>
            <consortium name="DOE Joint Genome Institute"/>
            <person name="Curtis B.A."/>
            <person name="Tanifuji G."/>
            <person name="Burki F."/>
            <person name="Gruber A."/>
            <person name="Irimia M."/>
            <person name="Maruyama S."/>
            <person name="Arias M.C."/>
            <person name="Ball S.G."/>
            <person name="Gile G.H."/>
            <person name="Hirakawa Y."/>
            <person name="Hopkins J.F."/>
            <person name="Kuo A."/>
            <person name="Rensing S.A."/>
            <person name="Schmutz J."/>
            <person name="Symeonidi A."/>
            <person name="Elias M."/>
            <person name="Eveleigh R.J."/>
            <person name="Herman E.K."/>
            <person name="Klute M.J."/>
            <person name="Nakayama T."/>
            <person name="Obornik M."/>
            <person name="Reyes-Prieto A."/>
            <person name="Armbrust E.V."/>
            <person name="Aves S.J."/>
            <person name="Beiko R.G."/>
            <person name="Coutinho P."/>
            <person name="Dacks J.B."/>
            <person name="Durnford D.G."/>
            <person name="Fast N.M."/>
            <person name="Green B.R."/>
            <person name="Grisdale C.J."/>
            <person name="Hempel F."/>
            <person name="Henrissat B."/>
            <person name="Hoppner M.P."/>
            <person name="Ishida K."/>
            <person name="Kim E."/>
            <person name="Koreny L."/>
            <person name="Kroth P.G."/>
            <person name="Liu Y."/>
            <person name="Malik S.B."/>
            <person name="Maier U.G."/>
            <person name="McRose D."/>
            <person name="Mock T."/>
            <person name="Neilson J.A."/>
            <person name="Onodera N.T."/>
            <person name="Poole A.M."/>
            <person name="Pritham E.J."/>
            <person name="Richards T.A."/>
            <person name="Rocap G."/>
            <person name="Roy S.W."/>
            <person name="Sarai C."/>
            <person name="Schaack S."/>
            <person name="Shirato S."/>
            <person name="Slamovits C.H."/>
            <person name="Spencer D.F."/>
            <person name="Suzuki S."/>
            <person name="Worden A.Z."/>
            <person name="Zauner S."/>
            <person name="Barry K."/>
            <person name="Bell C."/>
            <person name="Bharti A.K."/>
            <person name="Crow J.A."/>
            <person name="Grimwood J."/>
            <person name="Kramer R."/>
            <person name="Lindquist E."/>
            <person name="Lucas S."/>
            <person name="Salamov A."/>
            <person name="McFadden G.I."/>
            <person name="Lane C.E."/>
            <person name="Keeling P.J."/>
            <person name="Gray M.W."/>
            <person name="Grigoriev I.V."/>
            <person name="Archibald J.M."/>
        </authorList>
    </citation>
    <scope>NUCLEOTIDE SEQUENCE</scope>
    <source>
        <strain evidence="4 6">CCMP2712</strain>
    </source>
</reference>
<dbReference type="Proteomes" id="UP000011087">
    <property type="component" value="Unassembled WGS sequence"/>
</dbReference>
<dbReference type="SUPFAM" id="SSF48403">
    <property type="entry name" value="Ankyrin repeat"/>
    <property type="match status" value="1"/>
</dbReference>
<feature type="non-terminal residue" evidence="4">
    <location>
        <position position="71"/>
    </location>
</feature>
<name>L1JAR1_GUITC</name>
<keyword evidence="1" id="KW-0677">Repeat</keyword>
<dbReference type="InterPro" id="IPR050745">
    <property type="entry name" value="Multifunctional_regulatory"/>
</dbReference>
<dbReference type="RefSeq" id="XP_005832160.1">
    <property type="nucleotide sequence ID" value="XM_005832103.1"/>
</dbReference>
<gene>
    <name evidence="4" type="ORF">GUITHDRAFT_42462</name>
</gene>
<dbReference type="PROSITE" id="PS50297">
    <property type="entry name" value="ANK_REP_REGION"/>
    <property type="match status" value="1"/>
</dbReference>
<reference evidence="6" key="2">
    <citation type="submission" date="2012-11" db="EMBL/GenBank/DDBJ databases">
        <authorList>
            <person name="Kuo A."/>
            <person name="Curtis B.A."/>
            <person name="Tanifuji G."/>
            <person name="Burki F."/>
            <person name="Gruber A."/>
            <person name="Irimia M."/>
            <person name="Maruyama S."/>
            <person name="Arias M.C."/>
            <person name="Ball S.G."/>
            <person name="Gile G.H."/>
            <person name="Hirakawa Y."/>
            <person name="Hopkins J.F."/>
            <person name="Rensing S.A."/>
            <person name="Schmutz J."/>
            <person name="Symeonidi A."/>
            <person name="Elias M."/>
            <person name="Eveleigh R.J."/>
            <person name="Herman E.K."/>
            <person name="Klute M.J."/>
            <person name="Nakayama T."/>
            <person name="Obornik M."/>
            <person name="Reyes-Prieto A."/>
            <person name="Armbrust E.V."/>
            <person name="Aves S.J."/>
            <person name="Beiko R.G."/>
            <person name="Coutinho P."/>
            <person name="Dacks J.B."/>
            <person name="Durnford D.G."/>
            <person name="Fast N.M."/>
            <person name="Green B.R."/>
            <person name="Grisdale C."/>
            <person name="Hempe F."/>
            <person name="Henrissat B."/>
            <person name="Hoppner M.P."/>
            <person name="Ishida K.-I."/>
            <person name="Kim E."/>
            <person name="Koreny L."/>
            <person name="Kroth P.G."/>
            <person name="Liu Y."/>
            <person name="Malik S.-B."/>
            <person name="Maier U.G."/>
            <person name="McRose D."/>
            <person name="Mock T."/>
            <person name="Neilson J.A."/>
            <person name="Onodera N.T."/>
            <person name="Poole A.M."/>
            <person name="Pritham E.J."/>
            <person name="Richards T.A."/>
            <person name="Rocap G."/>
            <person name="Roy S.W."/>
            <person name="Sarai C."/>
            <person name="Schaack S."/>
            <person name="Shirato S."/>
            <person name="Slamovits C.H."/>
            <person name="Spencer D.F."/>
            <person name="Suzuki S."/>
            <person name="Worden A.Z."/>
            <person name="Zauner S."/>
            <person name="Barry K."/>
            <person name="Bell C."/>
            <person name="Bharti A.K."/>
            <person name="Crow J.A."/>
            <person name="Grimwood J."/>
            <person name="Kramer R."/>
            <person name="Lindquist E."/>
            <person name="Lucas S."/>
            <person name="Salamov A."/>
            <person name="McFadden G.I."/>
            <person name="Lane C.E."/>
            <person name="Keeling P.J."/>
            <person name="Gray M.W."/>
            <person name="Grigoriev I.V."/>
            <person name="Archibald J.M."/>
        </authorList>
    </citation>
    <scope>NUCLEOTIDE SEQUENCE</scope>
    <source>
        <strain evidence="6">CCMP2712</strain>
    </source>
</reference>
<dbReference type="OrthoDB" id="426293at2759"/>
<protein>
    <submittedName>
        <fullName evidence="4 5">Uncharacterized protein</fullName>
    </submittedName>
</protein>
<dbReference type="KEGG" id="gtt:GUITHDRAFT_42462"/>
<sequence length="71" mass="7588">MSSKDQSGVNSLLALAVMERRCDVFDLLLSAKADLESKDDDGNSLLLIAAMRGNKEVVLALLNHGADVNSK</sequence>
<feature type="repeat" description="ANK" evidence="3">
    <location>
        <begin position="41"/>
        <end position="71"/>
    </location>
</feature>
<dbReference type="SMART" id="SM00248">
    <property type="entry name" value="ANK"/>
    <property type="match status" value="2"/>
</dbReference>
<dbReference type="AlphaFoldDB" id="L1JAR1"/>
<dbReference type="PROSITE" id="PS50088">
    <property type="entry name" value="ANK_REPEAT"/>
    <property type="match status" value="1"/>
</dbReference>
<dbReference type="PANTHER" id="PTHR24189:SF50">
    <property type="entry name" value="ANKYRIN REPEAT AND SOCS BOX PROTEIN 2"/>
    <property type="match status" value="1"/>
</dbReference>
<dbReference type="PANTHER" id="PTHR24189">
    <property type="entry name" value="MYOTROPHIN"/>
    <property type="match status" value="1"/>
</dbReference>
<dbReference type="InterPro" id="IPR036770">
    <property type="entry name" value="Ankyrin_rpt-contain_sf"/>
</dbReference>
<evidence type="ECO:0000313" key="6">
    <source>
        <dbReference type="Proteomes" id="UP000011087"/>
    </source>
</evidence>
<dbReference type="Gene3D" id="1.25.40.20">
    <property type="entry name" value="Ankyrin repeat-containing domain"/>
    <property type="match status" value="1"/>
</dbReference>
<dbReference type="EnsemblProtists" id="EKX45180">
    <property type="protein sequence ID" value="EKX45180"/>
    <property type="gene ID" value="GUITHDRAFT_42462"/>
</dbReference>
<organism evidence="4">
    <name type="scientific">Guillardia theta (strain CCMP2712)</name>
    <name type="common">Cryptophyte</name>
    <dbReference type="NCBI Taxonomy" id="905079"/>
    <lineage>
        <taxon>Eukaryota</taxon>
        <taxon>Cryptophyceae</taxon>
        <taxon>Pyrenomonadales</taxon>
        <taxon>Geminigeraceae</taxon>
        <taxon>Guillardia</taxon>
    </lineage>
</organism>
<proteinExistence type="predicted"/>
<evidence type="ECO:0000313" key="4">
    <source>
        <dbReference type="EMBL" id="EKX45180.1"/>
    </source>
</evidence>
<keyword evidence="6" id="KW-1185">Reference proteome</keyword>